<dbReference type="InterPro" id="IPR003148">
    <property type="entry name" value="RCK_N"/>
</dbReference>
<dbReference type="Proteomes" id="UP001209803">
    <property type="component" value="Chromosome"/>
</dbReference>
<dbReference type="Pfam" id="PF00999">
    <property type="entry name" value="Na_H_Exchanger"/>
    <property type="match status" value="1"/>
</dbReference>
<evidence type="ECO:0000256" key="6">
    <source>
        <dbReference type="ARBA" id="ARBA00022958"/>
    </source>
</evidence>
<dbReference type="PANTHER" id="PTHR46157:SF4">
    <property type="entry name" value="K(+) EFFLUX ANTIPORTER 3, CHLOROPLASTIC"/>
    <property type="match status" value="1"/>
</dbReference>
<accession>A0ABY8F7Y6</accession>
<dbReference type="Gene3D" id="3.40.50.720">
    <property type="entry name" value="NAD(P)-binding Rossmann-like Domain"/>
    <property type="match status" value="1"/>
</dbReference>
<feature type="transmembrane region" description="Helical" evidence="10">
    <location>
        <begin position="54"/>
        <end position="73"/>
    </location>
</feature>
<dbReference type="PANTHER" id="PTHR46157">
    <property type="entry name" value="K(+) EFFLUX ANTIPORTER 3, CHLOROPLASTIC"/>
    <property type="match status" value="1"/>
</dbReference>
<keyword evidence="7 10" id="KW-1133">Transmembrane helix</keyword>
<organism evidence="12 13">
    <name type="scientific">Roseibium porphyridii</name>
    <dbReference type="NCBI Taxonomy" id="2866279"/>
    <lineage>
        <taxon>Bacteria</taxon>
        <taxon>Pseudomonadati</taxon>
        <taxon>Pseudomonadota</taxon>
        <taxon>Alphaproteobacteria</taxon>
        <taxon>Hyphomicrobiales</taxon>
        <taxon>Stappiaceae</taxon>
        <taxon>Roseibium</taxon>
    </lineage>
</organism>
<keyword evidence="4" id="KW-0633">Potassium transport</keyword>
<evidence type="ECO:0000256" key="7">
    <source>
        <dbReference type="ARBA" id="ARBA00022989"/>
    </source>
</evidence>
<dbReference type="Gene3D" id="1.20.1530.20">
    <property type="match status" value="2"/>
</dbReference>
<keyword evidence="3" id="KW-0050">Antiport</keyword>
<feature type="transmembrane region" description="Helical" evidence="10">
    <location>
        <begin position="275"/>
        <end position="293"/>
    </location>
</feature>
<feature type="transmembrane region" description="Helical" evidence="10">
    <location>
        <begin position="30"/>
        <end position="48"/>
    </location>
</feature>
<feature type="transmembrane region" description="Helical" evidence="10">
    <location>
        <begin position="396"/>
        <end position="414"/>
    </location>
</feature>
<keyword evidence="2" id="KW-0813">Transport</keyword>
<feature type="transmembrane region" description="Helical" evidence="10">
    <location>
        <begin position="218"/>
        <end position="238"/>
    </location>
</feature>
<evidence type="ECO:0000256" key="4">
    <source>
        <dbReference type="ARBA" id="ARBA00022538"/>
    </source>
</evidence>
<gene>
    <name evidence="12" type="ORF">K1718_08200</name>
</gene>
<sequence length="661" mass="71109">MTDFLLLAFVFLVAGVVAVPIASRLGLGSVLGYLIAGIVISPLLATLGVDVISIQHFAEFGVVMMLFLVGLELEPRMLWNMRAKLLGLGGLQVGGTTVFVMGVAMILGQPWTISLAIGLVLALSSTAIVLQTLNEKGLMRSNGGQSSFSVLLFQDIAVIPMLAFVPLLAMPELMDLAADGGHGAGAHVADGHGGSHASDHGQGDHGASISLVDGLPGWQAALITIGAIGAVILGGVYLTRPLFRFIAMAGLRELFVAAALMFVIGIALLMTLVGLSPALGTFLAGVVLANSEYRHELESDIDPFRGLLLGLFFITVGAAIDFELLLGNLASILGMTFGLIALKSLVLLALAWMFKLQGADKWLFGLGLAQAGEFGFVLLSFTVANDVIPQNLADQLLLIVALSMLLTPGLFILYEKVIAPRFVKTQERDADQIDEVGEVIIAGHGRFGGIVNRMLRATGYSTTVVDYNAGHLDMLRSFGFKAFFGDATRPDLIHAAGIEKAKLLIVAIDGKEQINALVLYVRENYPHVPVIARAVDRQHVYDLFAMGCVEIIRETFDSSVRTGRSALERLGMHPFDAELAARKFAEDDRHILKEMALVHDPKIPVSQNTAYIEKSKTLMKEREEQIFGKRDVFDLSTDRGWHPPTEEDLEAILADHEAKAP</sequence>
<evidence type="ECO:0000256" key="1">
    <source>
        <dbReference type="ARBA" id="ARBA00004141"/>
    </source>
</evidence>
<proteinExistence type="predicted"/>
<dbReference type="InterPro" id="IPR038770">
    <property type="entry name" value="Na+/solute_symporter_sf"/>
</dbReference>
<evidence type="ECO:0000256" key="2">
    <source>
        <dbReference type="ARBA" id="ARBA00022448"/>
    </source>
</evidence>
<evidence type="ECO:0000313" key="13">
    <source>
        <dbReference type="Proteomes" id="UP001209803"/>
    </source>
</evidence>
<feature type="transmembrane region" description="Helical" evidence="10">
    <location>
        <begin position="113"/>
        <end position="130"/>
    </location>
</feature>
<evidence type="ECO:0000256" key="3">
    <source>
        <dbReference type="ARBA" id="ARBA00022449"/>
    </source>
</evidence>
<feature type="transmembrane region" description="Helical" evidence="10">
    <location>
        <begin position="305"/>
        <end position="326"/>
    </location>
</feature>
<keyword evidence="5 10" id="KW-0812">Transmembrane</keyword>
<dbReference type="InterPro" id="IPR006153">
    <property type="entry name" value="Cation/H_exchanger_TM"/>
</dbReference>
<dbReference type="Pfam" id="PF02254">
    <property type="entry name" value="TrkA_N"/>
    <property type="match status" value="1"/>
</dbReference>
<keyword evidence="9 10" id="KW-0472">Membrane</keyword>
<evidence type="ECO:0000256" key="5">
    <source>
        <dbReference type="ARBA" id="ARBA00022692"/>
    </source>
</evidence>
<evidence type="ECO:0000256" key="8">
    <source>
        <dbReference type="ARBA" id="ARBA00023065"/>
    </source>
</evidence>
<dbReference type="RefSeq" id="WP_265683675.1">
    <property type="nucleotide sequence ID" value="NZ_CP120863.1"/>
</dbReference>
<keyword evidence="8" id="KW-0406">Ion transport</keyword>
<comment type="subcellular location">
    <subcellularLocation>
        <location evidence="1">Membrane</location>
        <topology evidence="1">Multi-pass membrane protein</topology>
    </subcellularLocation>
</comment>
<feature type="domain" description="RCK N-terminal" evidence="11">
    <location>
        <begin position="436"/>
        <end position="553"/>
    </location>
</feature>
<feature type="transmembrane region" description="Helical" evidence="10">
    <location>
        <begin position="85"/>
        <end position="107"/>
    </location>
</feature>
<feature type="transmembrane region" description="Helical" evidence="10">
    <location>
        <begin position="150"/>
        <end position="169"/>
    </location>
</feature>
<evidence type="ECO:0000256" key="9">
    <source>
        <dbReference type="ARBA" id="ARBA00023136"/>
    </source>
</evidence>
<feature type="transmembrane region" description="Helical" evidence="10">
    <location>
        <begin position="362"/>
        <end position="384"/>
    </location>
</feature>
<name>A0ABY8F7Y6_9HYPH</name>
<evidence type="ECO:0000256" key="10">
    <source>
        <dbReference type="SAM" id="Phobius"/>
    </source>
</evidence>
<feature type="transmembrane region" description="Helical" evidence="10">
    <location>
        <begin position="6"/>
        <end position="23"/>
    </location>
</feature>
<dbReference type="EMBL" id="CP120863">
    <property type="protein sequence ID" value="WFE91326.1"/>
    <property type="molecule type" value="Genomic_DNA"/>
</dbReference>
<reference evidence="12 13" key="1">
    <citation type="submission" date="2023-03" db="EMBL/GenBank/DDBJ databases">
        <title>Roseibium porphyridii sp. nov. and Roseibium rhodosorbium sp. nov. isolated from marine algae, Porphyridium cruentum and Rhodosorus marinus, respectively.</title>
        <authorList>
            <person name="Lee M.W."/>
            <person name="Choi B.J."/>
            <person name="Lee J.K."/>
            <person name="Choi D.G."/>
            <person name="Baek J.H."/>
            <person name="Bayburt H."/>
            <person name="Kim J.M."/>
            <person name="Han D.M."/>
            <person name="Kim K.H."/>
            <person name="Jeon C.O."/>
        </authorList>
    </citation>
    <scope>NUCLEOTIDE SEQUENCE [LARGE SCALE GENOMIC DNA]</scope>
    <source>
        <strain evidence="12 13">KMA01</strain>
    </source>
</reference>
<evidence type="ECO:0000259" key="11">
    <source>
        <dbReference type="PROSITE" id="PS51201"/>
    </source>
</evidence>
<dbReference type="InterPro" id="IPR036291">
    <property type="entry name" value="NAD(P)-bd_dom_sf"/>
</dbReference>
<keyword evidence="13" id="KW-1185">Reference proteome</keyword>
<keyword evidence="6" id="KW-0630">Potassium</keyword>
<evidence type="ECO:0000313" key="12">
    <source>
        <dbReference type="EMBL" id="WFE91326.1"/>
    </source>
</evidence>
<protein>
    <submittedName>
        <fullName evidence="12">Cation:proton antiporter</fullName>
    </submittedName>
</protein>
<feature type="transmembrane region" description="Helical" evidence="10">
    <location>
        <begin position="332"/>
        <end position="350"/>
    </location>
</feature>
<dbReference type="PROSITE" id="PS51201">
    <property type="entry name" value="RCK_N"/>
    <property type="match status" value="1"/>
</dbReference>
<dbReference type="SUPFAM" id="SSF51735">
    <property type="entry name" value="NAD(P)-binding Rossmann-fold domains"/>
    <property type="match status" value="1"/>
</dbReference>